<gene>
    <name evidence="1" type="ORF">S03H2_47357</name>
</gene>
<reference evidence="1" key="1">
    <citation type="journal article" date="2014" name="Front. Microbiol.">
        <title>High frequency of phylogenetically diverse reductive dehalogenase-homologous genes in deep subseafloor sedimentary metagenomes.</title>
        <authorList>
            <person name="Kawai M."/>
            <person name="Futagami T."/>
            <person name="Toyoda A."/>
            <person name="Takaki Y."/>
            <person name="Nishi S."/>
            <person name="Hori S."/>
            <person name="Arai W."/>
            <person name="Tsubouchi T."/>
            <person name="Morono Y."/>
            <person name="Uchiyama I."/>
            <person name="Ito T."/>
            <person name="Fujiyama A."/>
            <person name="Inagaki F."/>
            <person name="Takami H."/>
        </authorList>
    </citation>
    <scope>NUCLEOTIDE SEQUENCE</scope>
    <source>
        <strain evidence="1">Expedition CK06-06</strain>
    </source>
</reference>
<feature type="non-terminal residue" evidence="1">
    <location>
        <position position="43"/>
    </location>
</feature>
<name>X1IYE2_9ZZZZ</name>
<organism evidence="1">
    <name type="scientific">marine sediment metagenome</name>
    <dbReference type="NCBI Taxonomy" id="412755"/>
    <lineage>
        <taxon>unclassified sequences</taxon>
        <taxon>metagenomes</taxon>
        <taxon>ecological metagenomes</taxon>
    </lineage>
</organism>
<protein>
    <submittedName>
        <fullName evidence="1">Uncharacterized protein</fullName>
    </submittedName>
</protein>
<accession>X1IYE2</accession>
<sequence length="43" mass="4837">MAPFILAAPDAAVRFTGDYRHQYQEVSYTEVIDVVDGICRCTD</sequence>
<dbReference type="AlphaFoldDB" id="X1IYE2"/>
<evidence type="ECO:0000313" key="1">
    <source>
        <dbReference type="EMBL" id="GAH71104.1"/>
    </source>
</evidence>
<comment type="caution">
    <text evidence="1">The sequence shown here is derived from an EMBL/GenBank/DDBJ whole genome shotgun (WGS) entry which is preliminary data.</text>
</comment>
<dbReference type="EMBL" id="BARU01029798">
    <property type="protein sequence ID" value="GAH71104.1"/>
    <property type="molecule type" value="Genomic_DNA"/>
</dbReference>
<proteinExistence type="predicted"/>